<proteinExistence type="inferred from homology"/>
<sequence length="144" mass="15911">MPHKIDRSALVMHSAEKMFNLVNDVSSYPAFLPWCSDAEVHSVDAHEMVASLELAKGAVKQRFTTKNSLTLHKEIAIELIEGPFSQLKGVWEFKALSDQACKVVLSLQFEFQGAFGKMALGSVFAQAANTLVDAFCKRANEVYS</sequence>
<dbReference type="CDD" id="cd07813">
    <property type="entry name" value="COQ10p_like"/>
    <property type="match status" value="1"/>
</dbReference>
<dbReference type="KEGG" id="ome:OLMES_1478"/>
<dbReference type="AlphaFoldDB" id="A0A1Y0I7Y9"/>
<dbReference type="InterPro" id="IPR044996">
    <property type="entry name" value="COQ10-like"/>
</dbReference>
<dbReference type="GO" id="GO:0048039">
    <property type="term" value="F:ubiquinone binding"/>
    <property type="evidence" value="ECO:0007669"/>
    <property type="project" value="InterPro"/>
</dbReference>
<keyword evidence="5" id="KW-1185">Reference proteome</keyword>
<dbReference type="EMBL" id="CP021425">
    <property type="protein sequence ID" value="ARU55554.1"/>
    <property type="molecule type" value="Genomic_DNA"/>
</dbReference>
<evidence type="ECO:0000256" key="1">
    <source>
        <dbReference type="ARBA" id="ARBA00008918"/>
    </source>
</evidence>
<dbReference type="GO" id="GO:0045333">
    <property type="term" value="P:cellular respiration"/>
    <property type="evidence" value="ECO:0007669"/>
    <property type="project" value="InterPro"/>
</dbReference>
<dbReference type="SUPFAM" id="SSF55961">
    <property type="entry name" value="Bet v1-like"/>
    <property type="match status" value="1"/>
</dbReference>
<keyword evidence="2" id="KW-1277">Toxin-antitoxin system</keyword>
<evidence type="ECO:0000259" key="3">
    <source>
        <dbReference type="Pfam" id="PF03364"/>
    </source>
</evidence>
<dbReference type="InterPro" id="IPR005031">
    <property type="entry name" value="COQ10_START"/>
</dbReference>
<comment type="similarity">
    <text evidence="1">Belongs to the ribosome association toxin RatA family.</text>
</comment>
<dbReference type="PANTHER" id="PTHR12901">
    <property type="entry name" value="SPERM PROTEIN HOMOLOG"/>
    <property type="match status" value="1"/>
</dbReference>
<evidence type="ECO:0000313" key="5">
    <source>
        <dbReference type="Proteomes" id="UP000196027"/>
    </source>
</evidence>
<dbReference type="Proteomes" id="UP000196027">
    <property type="component" value="Chromosome"/>
</dbReference>
<protein>
    <submittedName>
        <fullName evidence="4">70S ribosome association toxin</fullName>
    </submittedName>
</protein>
<gene>
    <name evidence="4" type="primary">ratA</name>
    <name evidence="4" type="ORF">OLMES_1478</name>
</gene>
<organism evidence="4 5">
    <name type="scientific">Oleiphilus messinensis</name>
    <dbReference type="NCBI Taxonomy" id="141451"/>
    <lineage>
        <taxon>Bacteria</taxon>
        <taxon>Pseudomonadati</taxon>
        <taxon>Pseudomonadota</taxon>
        <taxon>Gammaproteobacteria</taxon>
        <taxon>Oceanospirillales</taxon>
        <taxon>Oleiphilaceae</taxon>
        <taxon>Oleiphilus</taxon>
    </lineage>
</organism>
<evidence type="ECO:0000256" key="2">
    <source>
        <dbReference type="ARBA" id="ARBA00022649"/>
    </source>
</evidence>
<feature type="domain" description="Coenzyme Q-binding protein COQ10 START" evidence="3">
    <location>
        <begin position="13"/>
        <end position="136"/>
    </location>
</feature>
<accession>A0A1Y0I7Y9</accession>
<dbReference type="OrthoDB" id="9804759at2"/>
<dbReference type="PANTHER" id="PTHR12901:SF10">
    <property type="entry name" value="COENZYME Q-BINDING PROTEIN COQ10, MITOCHONDRIAL"/>
    <property type="match status" value="1"/>
</dbReference>
<dbReference type="InterPro" id="IPR023393">
    <property type="entry name" value="START-like_dom_sf"/>
</dbReference>
<dbReference type="Gene3D" id="3.30.530.20">
    <property type="match status" value="1"/>
</dbReference>
<dbReference type="RefSeq" id="WP_087460645.1">
    <property type="nucleotide sequence ID" value="NZ_CP021425.1"/>
</dbReference>
<reference evidence="4 5" key="1">
    <citation type="submission" date="2017-05" db="EMBL/GenBank/DDBJ databases">
        <title>Genomic insights into alkan degradation activity of Oleiphilus messinensis.</title>
        <authorList>
            <person name="Kozyavkin S.A."/>
            <person name="Slesarev A.I."/>
            <person name="Golyshin P.N."/>
            <person name="Korzhenkov A."/>
            <person name="Golyshina O.N."/>
            <person name="Toshchakov S.V."/>
        </authorList>
    </citation>
    <scope>NUCLEOTIDE SEQUENCE [LARGE SCALE GENOMIC DNA]</scope>
    <source>
        <strain evidence="4 5">ME102</strain>
    </source>
</reference>
<name>A0A1Y0I7Y9_9GAMM</name>
<evidence type="ECO:0000313" key="4">
    <source>
        <dbReference type="EMBL" id="ARU55554.1"/>
    </source>
</evidence>
<dbReference type="Pfam" id="PF03364">
    <property type="entry name" value="Polyketide_cyc"/>
    <property type="match status" value="1"/>
</dbReference>